<dbReference type="InterPro" id="IPR005829">
    <property type="entry name" value="Sugar_transporter_CS"/>
</dbReference>
<dbReference type="Pfam" id="PF07690">
    <property type="entry name" value="MFS_1"/>
    <property type="match status" value="1"/>
</dbReference>
<feature type="domain" description="Major facilitator superfamily (MFS) profile" evidence="6">
    <location>
        <begin position="1"/>
        <end position="367"/>
    </location>
</feature>
<gene>
    <name evidence="7" type="ORF">DDE84_09045</name>
</gene>
<dbReference type="InterPro" id="IPR053160">
    <property type="entry name" value="MFS_DHA3_Transporter"/>
</dbReference>
<proteinExistence type="predicted"/>
<evidence type="ECO:0000313" key="8">
    <source>
        <dbReference type="Proteomes" id="UP000325415"/>
    </source>
</evidence>
<evidence type="ECO:0000256" key="2">
    <source>
        <dbReference type="ARBA" id="ARBA00022692"/>
    </source>
</evidence>
<dbReference type="InterPro" id="IPR020846">
    <property type="entry name" value="MFS_dom"/>
</dbReference>
<reference evidence="7 8" key="1">
    <citation type="submission" date="2018-04" db="EMBL/GenBank/DDBJ databases">
        <authorList>
            <person name="Eckel V.P."/>
            <person name="Vogel R.F."/>
        </authorList>
    </citation>
    <scope>NUCLEOTIDE SEQUENCE [LARGE SCALE GENOMIC DNA]</scope>
    <source>
        <strain evidence="8">TMW 2.1764</strain>
    </source>
</reference>
<comment type="caution">
    <text evidence="7">The sequence shown here is derived from an EMBL/GenBank/DDBJ whole genome shotgun (WGS) entry which is preliminary data.</text>
</comment>
<dbReference type="RefSeq" id="WP_152581373.1">
    <property type="nucleotide sequence ID" value="NZ_QDAG01000009.1"/>
</dbReference>
<feature type="transmembrane region" description="Helical" evidence="5">
    <location>
        <begin position="169"/>
        <end position="187"/>
    </location>
</feature>
<feature type="transmembrane region" description="Helical" evidence="5">
    <location>
        <begin position="101"/>
        <end position="124"/>
    </location>
</feature>
<evidence type="ECO:0000313" key="7">
    <source>
        <dbReference type="EMBL" id="KAE8127163.1"/>
    </source>
</evidence>
<dbReference type="GeneID" id="78127827"/>
<comment type="subcellular location">
    <subcellularLocation>
        <location evidence="1">Cell membrane</location>
        <topology evidence="1">Multi-pass membrane protein</topology>
    </subcellularLocation>
</comment>
<dbReference type="Proteomes" id="UP000325415">
    <property type="component" value="Unassembled WGS sequence"/>
</dbReference>
<evidence type="ECO:0000256" key="1">
    <source>
        <dbReference type="ARBA" id="ARBA00004651"/>
    </source>
</evidence>
<name>A0A5N6S393_9BIFI</name>
<evidence type="ECO:0000256" key="3">
    <source>
        <dbReference type="ARBA" id="ARBA00022989"/>
    </source>
</evidence>
<dbReference type="AlphaFoldDB" id="A0A5N6S393"/>
<dbReference type="GO" id="GO:0022857">
    <property type="term" value="F:transmembrane transporter activity"/>
    <property type="evidence" value="ECO:0007669"/>
    <property type="project" value="InterPro"/>
</dbReference>
<dbReference type="InterPro" id="IPR011701">
    <property type="entry name" value="MFS"/>
</dbReference>
<sequence length="367" mass="40288">MQFLQRAAAPDHNLRLYCLYLASTGFVLDRAVFLVYMGQHGLNVQQVALCEAIFQLGTVLFEIPTGWVSDRFGRKASMLTGTALLAAYNVGMLLAHGFIGYISMMLLCAFAYTFLSGSDTSLLYELVETGHGSKRYLSYSSKTMAGQQIMMGVSALLGGLLAAHSWTMLYLLMSGVYVVELVMLVAVHEPKVKPDSDCRVPAPALHPDTDTDTVHHTSYNYWRIRSTHWTTYAPIWAFVGFLAASAALDMTAMSYQNSSQIIFATTGISLPAIGLFAALSKLANAAAYLLTSLLTKRFNRTTVLIWLCAAQALSFIMLPIAAAKPTALLAASPLALLFRRCYSSSWKASLRIIWSVPREHEYCPSSL</sequence>
<dbReference type="GO" id="GO:0005886">
    <property type="term" value="C:plasma membrane"/>
    <property type="evidence" value="ECO:0007669"/>
    <property type="project" value="UniProtKB-SubCell"/>
</dbReference>
<keyword evidence="4 5" id="KW-0472">Membrane</keyword>
<dbReference type="Gene3D" id="1.20.1250.20">
    <property type="entry name" value="MFS general substrate transporter like domains"/>
    <property type="match status" value="2"/>
</dbReference>
<feature type="transmembrane region" description="Helical" evidence="5">
    <location>
        <begin position="268"/>
        <end position="291"/>
    </location>
</feature>
<keyword evidence="8" id="KW-1185">Reference proteome</keyword>
<evidence type="ECO:0000256" key="5">
    <source>
        <dbReference type="SAM" id="Phobius"/>
    </source>
</evidence>
<keyword evidence="2 5" id="KW-0812">Transmembrane</keyword>
<feature type="transmembrane region" description="Helical" evidence="5">
    <location>
        <begin position="303"/>
        <end position="320"/>
    </location>
</feature>
<dbReference type="InterPro" id="IPR036259">
    <property type="entry name" value="MFS_trans_sf"/>
</dbReference>
<accession>A0A5N6S393</accession>
<evidence type="ECO:0000259" key="6">
    <source>
        <dbReference type="PROSITE" id="PS50850"/>
    </source>
</evidence>
<dbReference type="EMBL" id="QDAG01000009">
    <property type="protein sequence ID" value="KAE8127163.1"/>
    <property type="molecule type" value="Genomic_DNA"/>
</dbReference>
<keyword evidence="3 5" id="KW-1133">Transmembrane helix</keyword>
<dbReference type="OrthoDB" id="4332123at2"/>
<dbReference type="PANTHER" id="PTHR23530:SF1">
    <property type="entry name" value="PERMEASE, MAJOR FACILITATOR SUPERFAMILY-RELATED"/>
    <property type="match status" value="1"/>
</dbReference>
<evidence type="ECO:0000256" key="4">
    <source>
        <dbReference type="ARBA" id="ARBA00023136"/>
    </source>
</evidence>
<dbReference type="PANTHER" id="PTHR23530">
    <property type="entry name" value="TRANSPORT PROTEIN-RELATED"/>
    <property type="match status" value="1"/>
</dbReference>
<dbReference type="PROSITE" id="PS00216">
    <property type="entry name" value="SUGAR_TRANSPORT_1"/>
    <property type="match status" value="1"/>
</dbReference>
<feature type="transmembrane region" description="Helical" evidence="5">
    <location>
        <begin position="229"/>
        <end position="248"/>
    </location>
</feature>
<dbReference type="SUPFAM" id="SSF103473">
    <property type="entry name" value="MFS general substrate transporter"/>
    <property type="match status" value="1"/>
</dbReference>
<organism evidence="7 8">
    <name type="scientific">Bifidobacterium tibiigranuli</name>
    <dbReference type="NCBI Taxonomy" id="2172043"/>
    <lineage>
        <taxon>Bacteria</taxon>
        <taxon>Bacillati</taxon>
        <taxon>Actinomycetota</taxon>
        <taxon>Actinomycetes</taxon>
        <taxon>Bifidobacteriales</taxon>
        <taxon>Bifidobacteriaceae</taxon>
        <taxon>Bifidobacterium</taxon>
    </lineage>
</organism>
<dbReference type="PROSITE" id="PS50850">
    <property type="entry name" value="MFS"/>
    <property type="match status" value="1"/>
</dbReference>
<protein>
    <submittedName>
        <fullName evidence="7">MFS transporter</fullName>
    </submittedName>
</protein>